<dbReference type="OrthoDB" id="3261052at2759"/>
<reference evidence="3" key="1">
    <citation type="submission" date="2010-11" db="EMBL/GenBank/DDBJ databases">
        <title>The genome sequence of Microbotryum violaceum strain p1A1 Lamole.</title>
        <authorList>
            <person name="Cuomo C."/>
            <person name="Perlin M."/>
            <person name="Young S.K."/>
            <person name="Zeng Q."/>
            <person name="Gargeya S."/>
            <person name="Alvarado L."/>
            <person name="Berlin A."/>
            <person name="Chapman S.B."/>
            <person name="Chen Z."/>
            <person name="Freedman E."/>
            <person name="Gellesch M."/>
            <person name="Goldberg J."/>
            <person name="Griggs A."/>
            <person name="Gujja S."/>
            <person name="Heilman E."/>
            <person name="Heiman D."/>
            <person name="Howarth C."/>
            <person name="Mehta T."/>
            <person name="Neiman D."/>
            <person name="Pearson M."/>
            <person name="Roberts A."/>
            <person name="Saif S."/>
            <person name="Shea T."/>
            <person name="Shenoy N."/>
            <person name="Sisk P."/>
            <person name="Stolte C."/>
            <person name="Sykes S."/>
            <person name="White J."/>
            <person name="Yandava C."/>
            <person name="Haas B."/>
            <person name="Nusbaum C."/>
            <person name="Birren B."/>
        </authorList>
    </citation>
    <scope>NUCLEOTIDE SEQUENCE [LARGE SCALE GENOMIC DNA]</scope>
    <source>
        <strain evidence="3">p1A1 Lamole</strain>
    </source>
</reference>
<protein>
    <recommendedName>
        <fullName evidence="4">Transposase</fullName>
    </recommendedName>
</protein>
<gene>
    <name evidence="1" type="ORF">MVLG_07292</name>
</gene>
<reference evidence="1 3" key="3">
    <citation type="journal article" date="2015" name="BMC Genomics">
        <title>Sex and parasites: genomic and transcriptomic analysis of Microbotryum lychnidis-dioicae, the biotrophic and plant-castrating anther smut fungus.</title>
        <authorList>
            <person name="Perlin M.H."/>
            <person name="Amselem J."/>
            <person name="Fontanillas E."/>
            <person name="Toh S.S."/>
            <person name="Chen Z."/>
            <person name="Goldberg J."/>
            <person name="Duplessis S."/>
            <person name="Henrissat B."/>
            <person name="Young S."/>
            <person name="Zeng Q."/>
            <person name="Aguileta G."/>
            <person name="Petit E."/>
            <person name="Badouin H."/>
            <person name="Andrews J."/>
            <person name="Razeeq D."/>
            <person name="Gabaldon T."/>
            <person name="Quesneville H."/>
            <person name="Giraud T."/>
            <person name="Hood M.E."/>
            <person name="Schultz D.J."/>
            <person name="Cuomo C.A."/>
        </authorList>
    </citation>
    <scope>NUCLEOTIDE SEQUENCE [LARGE SCALE GENOMIC DNA]</scope>
    <source>
        <strain evidence="1">P1A1 Lamole</strain>
        <strain evidence="3">p1A1 Lamole</strain>
    </source>
</reference>
<evidence type="ECO:0000313" key="3">
    <source>
        <dbReference type="Proteomes" id="UP000017200"/>
    </source>
</evidence>
<reference evidence="2" key="4">
    <citation type="submission" date="2015-06" db="UniProtKB">
        <authorList>
            <consortium name="EnsemblFungi"/>
        </authorList>
    </citation>
    <scope>IDENTIFICATION</scope>
</reference>
<evidence type="ECO:0008006" key="4">
    <source>
        <dbReference type="Google" id="ProtNLM"/>
    </source>
</evidence>
<proteinExistence type="predicted"/>
<evidence type="ECO:0000313" key="1">
    <source>
        <dbReference type="EMBL" id="KDE02135.1"/>
    </source>
</evidence>
<dbReference type="Proteomes" id="UP000017200">
    <property type="component" value="Unassembled WGS sequence"/>
</dbReference>
<accession>U5HJW6</accession>
<name>U5HJW6_USTV1</name>
<evidence type="ECO:0000313" key="2">
    <source>
        <dbReference type="EnsemblFungi" id="MVLG_07292T0"/>
    </source>
</evidence>
<organism evidence="1">
    <name type="scientific">Microbotryum lychnidis-dioicae (strain p1A1 Lamole / MvSl-1064)</name>
    <name type="common">Anther smut fungus</name>
    <dbReference type="NCBI Taxonomy" id="683840"/>
    <lineage>
        <taxon>Eukaryota</taxon>
        <taxon>Fungi</taxon>
        <taxon>Dikarya</taxon>
        <taxon>Basidiomycota</taxon>
        <taxon>Pucciniomycotina</taxon>
        <taxon>Microbotryomycetes</taxon>
        <taxon>Microbotryales</taxon>
        <taxon>Microbotryaceae</taxon>
        <taxon>Microbotryum</taxon>
    </lineage>
</organism>
<dbReference type="HOGENOM" id="CLU_3093294_0_0_1"/>
<dbReference type="EMBL" id="GL542281">
    <property type="protein sequence ID" value="KDE02135.1"/>
    <property type="molecule type" value="Genomic_DNA"/>
</dbReference>
<dbReference type="EMBL" id="AEIJ01001512">
    <property type="status" value="NOT_ANNOTATED_CDS"/>
    <property type="molecule type" value="Genomic_DNA"/>
</dbReference>
<dbReference type="AlphaFoldDB" id="U5HJW6"/>
<sequence>FFWLTHFHNPEETYTNDGLPLGVSRETINTNNVTERAFKTIQQEHLHGRANK</sequence>
<keyword evidence="3" id="KW-1185">Reference proteome</keyword>
<dbReference type="InParanoid" id="U5HJW6"/>
<feature type="non-terminal residue" evidence="1">
    <location>
        <position position="52"/>
    </location>
</feature>
<dbReference type="EnsemblFungi" id="MVLG_07292T0">
    <property type="protein sequence ID" value="MVLG_07292T0"/>
    <property type="gene ID" value="MVLG_07292"/>
</dbReference>
<feature type="non-terminal residue" evidence="1">
    <location>
        <position position="1"/>
    </location>
</feature>
<reference evidence="1" key="2">
    <citation type="submission" date="2010-11" db="EMBL/GenBank/DDBJ databases">
        <authorList>
            <consortium name="The Broad Institute Genome Sequencing Platform"/>
            <person name="Earl A."/>
            <person name="Ward D."/>
            <person name="Feldgarden M."/>
            <person name="Gevers D."/>
            <person name="Butler R."/>
            <person name="Young S.K."/>
            <person name="Zeng Q."/>
            <person name="Gargeya S."/>
            <person name="Fitzgerald M."/>
            <person name="Haas B."/>
            <person name="Abouelleil A."/>
            <person name="Alvarado L."/>
            <person name="Arachchi H.M."/>
            <person name="Berlin A."/>
            <person name="Brown A."/>
            <person name="Chapman S.B."/>
            <person name="Chen Z."/>
            <person name="Dunbar C."/>
            <person name="Freedman E."/>
            <person name="Gearin G."/>
            <person name="Gellesch M."/>
            <person name="Goldberg J."/>
            <person name="Griggs A."/>
            <person name="Gujja S."/>
            <person name="Heilman E."/>
            <person name="Heiman D."/>
            <person name="Howarth C."/>
            <person name="Larson L."/>
            <person name="Lui A."/>
            <person name="MacDonald P.J.P."/>
            <person name="Mehta T."/>
            <person name="Montmayeur A."/>
            <person name="Murphy C."/>
            <person name="Neiman D."/>
            <person name="Pearson M."/>
            <person name="Priest M."/>
            <person name="Roberts A."/>
            <person name="Saif S."/>
            <person name="Shea T."/>
            <person name="Shenoy N."/>
            <person name="Sisk P."/>
            <person name="Stolte C."/>
            <person name="Sykes S."/>
            <person name="White J."/>
            <person name="Yandava C."/>
            <person name="Wortman J."/>
            <person name="Nusbaum C."/>
            <person name="Birren B."/>
        </authorList>
    </citation>
    <scope>NUCLEOTIDE SEQUENCE</scope>
    <source>
        <strain evidence="1">P1A1 Lamole</strain>
    </source>
</reference>